<keyword evidence="3" id="KW-1185">Reference proteome</keyword>
<feature type="chain" id="PRO_5047173903" description="DUF1795 domain-containing protein" evidence="1">
    <location>
        <begin position="20"/>
        <end position="186"/>
    </location>
</feature>
<evidence type="ECO:0000256" key="1">
    <source>
        <dbReference type="SAM" id="SignalP"/>
    </source>
</evidence>
<gene>
    <name evidence="2" type="ORF">LGH70_16900</name>
</gene>
<protein>
    <recommendedName>
        <fullName evidence="4">DUF1795 domain-containing protein</fullName>
    </recommendedName>
</protein>
<evidence type="ECO:0000313" key="2">
    <source>
        <dbReference type="EMBL" id="MCB2379278.1"/>
    </source>
</evidence>
<dbReference type="EMBL" id="JAJADQ010000009">
    <property type="protein sequence ID" value="MCB2379278.1"/>
    <property type="molecule type" value="Genomic_DNA"/>
</dbReference>
<comment type="caution">
    <text evidence="2">The sequence shown here is derived from an EMBL/GenBank/DDBJ whole genome shotgun (WGS) entry which is preliminary data.</text>
</comment>
<dbReference type="Proteomes" id="UP001165297">
    <property type="component" value="Unassembled WGS sequence"/>
</dbReference>
<evidence type="ECO:0008006" key="4">
    <source>
        <dbReference type="Google" id="ProtNLM"/>
    </source>
</evidence>
<proteinExistence type="predicted"/>
<reference evidence="2" key="1">
    <citation type="submission" date="2021-10" db="EMBL/GenBank/DDBJ databases">
        <authorList>
            <person name="Dean J.D."/>
            <person name="Kim M.K."/>
            <person name="Newey C.N."/>
            <person name="Stoker T.S."/>
            <person name="Thompson D.W."/>
            <person name="Grose J.H."/>
        </authorList>
    </citation>
    <scope>NUCLEOTIDE SEQUENCE</scope>
    <source>
        <strain evidence="2">BT635</strain>
    </source>
</reference>
<sequence length="186" mass="21413">MARIFGWLFLVLASLSARAQTNWPTTRLDEQATVQMPYEGTLEEDKEFRGAQLFKTTTSDNDFAVLRVDLRYIPDYNPDAVLTEAGLSKLYDKLARQYNRTVFKGKLVSRGNILLAGRPARATRYRGFDEHYQLPIHIETIWVWQGDALYQFICSYSLPEEAGAQTDKRRFFSSVRFGPEDTGKKL</sequence>
<dbReference type="RefSeq" id="WP_226187966.1">
    <property type="nucleotide sequence ID" value="NZ_JAJADQ010000009.1"/>
</dbReference>
<keyword evidence="1" id="KW-0732">Signal</keyword>
<organism evidence="2 3">
    <name type="scientific">Hymenobacter nitidus</name>
    <dbReference type="NCBI Taxonomy" id="2880929"/>
    <lineage>
        <taxon>Bacteria</taxon>
        <taxon>Pseudomonadati</taxon>
        <taxon>Bacteroidota</taxon>
        <taxon>Cytophagia</taxon>
        <taxon>Cytophagales</taxon>
        <taxon>Hymenobacteraceae</taxon>
        <taxon>Hymenobacter</taxon>
    </lineage>
</organism>
<evidence type="ECO:0000313" key="3">
    <source>
        <dbReference type="Proteomes" id="UP001165297"/>
    </source>
</evidence>
<accession>A0ABS8AFQ6</accession>
<name>A0ABS8AFQ6_9BACT</name>
<feature type="signal peptide" evidence="1">
    <location>
        <begin position="1"/>
        <end position="19"/>
    </location>
</feature>